<dbReference type="EMBL" id="JAULSW010000001">
    <property type="protein sequence ID" value="KAK3394630.1"/>
    <property type="molecule type" value="Genomic_DNA"/>
</dbReference>
<accession>A0AAE0U8N5</accession>
<feature type="compositionally biased region" description="Basic and acidic residues" evidence="1">
    <location>
        <begin position="252"/>
        <end position="263"/>
    </location>
</feature>
<comment type="caution">
    <text evidence="2">The sequence shown here is derived from an EMBL/GenBank/DDBJ whole genome shotgun (WGS) entry which is preliminary data.</text>
</comment>
<evidence type="ECO:0000256" key="1">
    <source>
        <dbReference type="SAM" id="MobiDB-lite"/>
    </source>
</evidence>
<name>A0AAE0U8N5_9PEZI</name>
<evidence type="ECO:0000313" key="3">
    <source>
        <dbReference type="Proteomes" id="UP001285441"/>
    </source>
</evidence>
<gene>
    <name evidence="2" type="ORF">B0H63DRAFT_444762</name>
</gene>
<evidence type="ECO:0000313" key="2">
    <source>
        <dbReference type="EMBL" id="KAK3394630.1"/>
    </source>
</evidence>
<organism evidence="2 3">
    <name type="scientific">Podospora didyma</name>
    <dbReference type="NCBI Taxonomy" id="330526"/>
    <lineage>
        <taxon>Eukaryota</taxon>
        <taxon>Fungi</taxon>
        <taxon>Dikarya</taxon>
        <taxon>Ascomycota</taxon>
        <taxon>Pezizomycotina</taxon>
        <taxon>Sordariomycetes</taxon>
        <taxon>Sordariomycetidae</taxon>
        <taxon>Sordariales</taxon>
        <taxon>Podosporaceae</taxon>
        <taxon>Podospora</taxon>
    </lineage>
</organism>
<keyword evidence="3" id="KW-1185">Reference proteome</keyword>
<sequence>MAQQLLIPLLKSRRRKSKRRCASCRMRNTPLSTTTKYLVILSQLTLDEEDTDDSYEARRTHLLKLGNQKYKLDAFLSRSRNPEIRTKDALLLCQFFSLKSDPIEKLLQRTGSVAEPDIVQHERDGEVPSQEAAFEGSPHSPEQFVSLDDGQVYTLAAGRDSPGPSTSRRRRSEAPSRIAVRSLGGGSSLLKLGQPNNEPRGISKSFIPLDWISTEEAYHRMKRVLTNVPVQAERRERTCQSFSKGVPPSFRDSGEVDFRVNTD</sequence>
<protein>
    <submittedName>
        <fullName evidence="2">Uncharacterized protein</fullName>
    </submittedName>
</protein>
<reference evidence="2" key="1">
    <citation type="journal article" date="2023" name="Mol. Phylogenet. Evol.">
        <title>Genome-scale phylogeny and comparative genomics of the fungal order Sordariales.</title>
        <authorList>
            <person name="Hensen N."/>
            <person name="Bonometti L."/>
            <person name="Westerberg I."/>
            <person name="Brannstrom I.O."/>
            <person name="Guillou S."/>
            <person name="Cros-Aarteil S."/>
            <person name="Calhoun S."/>
            <person name="Haridas S."/>
            <person name="Kuo A."/>
            <person name="Mondo S."/>
            <person name="Pangilinan J."/>
            <person name="Riley R."/>
            <person name="LaButti K."/>
            <person name="Andreopoulos B."/>
            <person name="Lipzen A."/>
            <person name="Chen C."/>
            <person name="Yan M."/>
            <person name="Daum C."/>
            <person name="Ng V."/>
            <person name="Clum A."/>
            <person name="Steindorff A."/>
            <person name="Ohm R.A."/>
            <person name="Martin F."/>
            <person name="Silar P."/>
            <person name="Natvig D.O."/>
            <person name="Lalanne C."/>
            <person name="Gautier V."/>
            <person name="Ament-Velasquez S.L."/>
            <person name="Kruys A."/>
            <person name="Hutchinson M.I."/>
            <person name="Powell A.J."/>
            <person name="Barry K."/>
            <person name="Miller A.N."/>
            <person name="Grigoriev I.V."/>
            <person name="Debuchy R."/>
            <person name="Gladieux P."/>
            <person name="Hiltunen Thoren M."/>
            <person name="Johannesson H."/>
        </authorList>
    </citation>
    <scope>NUCLEOTIDE SEQUENCE</scope>
    <source>
        <strain evidence="2">CBS 232.78</strain>
    </source>
</reference>
<dbReference type="AlphaFoldDB" id="A0AAE0U8N5"/>
<feature type="region of interest" description="Disordered" evidence="1">
    <location>
        <begin position="238"/>
        <end position="263"/>
    </location>
</feature>
<dbReference type="Proteomes" id="UP001285441">
    <property type="component" value="Unassembled WGS sequence"/>
</dbReference>
<reference evidence="2" key="2">
    <citation type="submission" date="2023-06" db="EMBL/GenBank/DDBJ databases">
        <authorList>
            <consortium name="Lawrence Berkeley National Laboratory"/>
            <person name="Haridas S."/>
            <person name="Hensen N."/>
            <person name="Bonometti L."/>
            <person name="Westerberg I."/>
            <person name="Brannstrom I.O."/>
            <person name="Guillou S."/>
            <person name="Cros-Aarteil S."/>
            <person name="Calhoun S."/>
            <person name="Kuo A."/>
            <person name="Mondo S."/>
            <person name="Pangilinan J."/>
            <person name="Riley R."/>
            <person name="LaButti K."/>
            <person name="Andreopoulos B."/>
            <person name="Lipzen A."/>
            <person name="Chen C."/>
            <person name="Yanf M."/>
            <person name="Daum C."/>
            <person name="Ng V."/>
            <person name="Clum A."/>
            <person name="Steindorff A."/>
            <person name="Ohm R."/>
            <person name="Martin F."/>
            <person name="Silar P."/>
            <person name="Natvig D."/>
            <person name="Lalanne C."/>
            <person name="Gautier V."/>
            <person name="Ament-velasquez S.L."/>
            <person name="Kruys A."/>
            <person name="Hutchinson M.I."/>
            <person name="Powell A.J."/>
            <person name="Barry K."/>
            <person name="Miller A.N."/>
            <person name="Grigoriev I.V."/>
            <person name="Debuchy R."/>
            <person name="Gladieux P."/>
            <person name="Thoren M.H."/>
            <person name="Johannesson H."/>
        </authorList>
    </citation>
    <scope>NUCLEOTIDE SEQUENCE</scope>
    <source>
        <strain evidence="2">CBS 232.78</strain>
    </source>
</reference>
<feature type="region of interest" description="Disordered" evidence="1">
    <location>
        <begin position="156"/>
        <end position="176"/>
    </location>
</feature>
<proteinExistence type="predicted"/>